<reference evidence="5" key="1">
    <citation type="submission" date="2016-11" db="EMBL/GenBank/DDBJ databases">
        <authorList>
            <person name="Varghese N."/>
            <person name="Submissions S."/>
        </authorList>
    </citation>
    <scope>NUCLEOTIDE SEQUENCE [LARGE SCALE GENOMIC DNA]</scope>
    <source>
        <strain evidence="5">USBA-503</strain>
    </source>
</reference>
<dbReference type="PROSITE" id="PS01045">
    <property type="entry name" value="SQUALEN_PHYTOEN_SYN_2"/>
    <property type="match status" value="1"/>
</dbReference>
<evidence type="ECO:0000256" key="3">
    <source>
        <dbReference type="ARBA" id="ARBA00022746"/>
    </source>
</evidence>
<dbReference type="OrthoDB" id="9787280at2"/>
<evidence type="ECO:0000256" key="1">
    <source>
        <dbReference type="ARBA" id="ARBA00004829"/>
    </source>
</evidence>
<protein>
    <submittedName>
        <fullName evidence="4">Phytoene synthase</fullName>
    </submittedName>
</protein>
<proteinExistence type="predicted"/>
<keyword evidence="2" id="KW-0808">Transferase</keyword>
<dbReference type="InterPro" id="IPR002060">
    <property type="entry name" value="Squ/phyt_synthse"/>
</dbReference>
<evidence type="ECO:0000313" key="5">
    <source>
        <dbReference type="Proteomes" id="UP000184016"/>
    </source>
</evidence>
<dbReference type="PROSITE" id="PS01044">
    <property type="entry name" value="SQUALEN_PHYTOEN_SYN_1"/>
    <property type="match status" value="1"/>
</dbReference>
<evidence type="ECO:0000313" key="4">
    <source>
        <dbReference type="EMBL" id="SHK23149.1"/>
    </source>
</evidence>
<dbReference type="STRING" id="1830138.SAMN05443507_110102"/>
<dbReference type="AlphaFoldDB" id="A0A1M6QS58"/>
<comment type="pathway">
    <text evidence="1">Carotenoid biosynthesis.</text>
</comment>
<accession>A0A1M6QS58</accession>
<dbReference type="SFLD" id="SFLDS00005">
    <property type="entry name" value="Isoprenoid_Synthase_Type_I"/>
    <property type="match status" value="1"/>
</dbReference>
<evidence type="ECO:0000256" key="2">
    <source>
        <dbReference type="ARBA" id="ARBA00022679"/>
    </source>
</evidence>
<dbReference type="SFLD" id="SFLDG01018">
    <property type="entry name" value="Squalene/Phytoene_Synthase_Lik"/>
    <property type="match status" value="1"/>
</dbReference>
<dbReference type="EMBL" id="FRAF01000010">
    <property type="protein sequence ID" value="SHK23149.1"/>
    <property type="molecule type" value="Genomic_DNA"/>
</dbReference>
<dbReference type="SUPFAM" id="SSF48576">
    <property type="entry name" value="Terpenoid synthases"/>
    <property type="match status" value="1"/>
</dbReference>
<dbReference type="InterPro" id="IPR019845">
    <property type="entry name" value="Squalene/phytoene_synthase_CS"/>
</dbReference>
<dbReference type="GO" id="GO:0051996">
    <property type="term" value="F:squalene synthase [NAD(P)H] activity"/>
    <property type="evidence" value="ECO:0007669"/>
    <property type="project" value="InterPro"/>
</dbReference>
<keyword evidence="5" id="KW-1185">Reference proteome</keyword>
<dbReference type="GO" id="GO:0004311">
    <property type="term" value="F:geranylgeranyl diphosphate synthase activity"/>
    <property type="evidence" value="ECO:0007669"/>
    <property type="project" value="InterPro"/>
</dbReference>
<dbReference type="InterPro" id="IPR033904">
    <property type="entry name" value="Trans_IPPS_HH"/>
</dbReference>
<dbReference type="Gene3D" id="1.10.600.10">
    <property type="entry name" value="Farnesyl Diphosphate Synthase"/>
    <property type="match status" value="1"/>
</dbReference>
<dbReference type="PANTHER" id="PTHR31480">
    <property type="entry name" value="BIFUNCTIONAL LYCOPENE CYCLASE/PHYTOENE SYNTHASE"/>
    <property type="match status" value="1"/>
</dbReference>
<dbReference type="Proteomes" id="UP000184016">
    <property type="component" value="Unassembled WGS sequence"/>
</dbReference>
<dbReference type="InterPro" id="IPR044843">
    <property type="entry name" value="Trans_IPPS_bact-type"/>
</dbReference>
<dbReference type="GO" id="GO:0016117">
    <property type="term" value="P:carotenoid biosynthetic process"/>
    <property type="evidence" value="ECO:0007669"/>
    <property type="project" value="UniProtKB-KW"/>
</dbReference>
<dbReference type="CDD" id="cd00683">
    <property type="entry name" value="Trans_IPPS_HH"/>
    <property type="match status" value="1"/>
</dbReference>
<name>A0A1M6QS58_9BACL</name>
<keyword evidence="3" id="KW-0125">Carotenoid biosynthesis</keyword>
<dbReference type="Pfam" id="PF00494">
    <property type="entry name" value="SQS_PSY"/>
    <property type="match status" value="1"/>
</dbReference>
<dbReference type="SFLD" id="SFLDG01212">
    <property type="entry name" value="Phytoene_synthase_like"/>
    <property type="match status" value="1"/>
</dbReference>
<dbReference type="InterPro" id="IPR008949">
    <property type="entry name" value="Isoprenoid_synthase_dom_sf"/>
</dbReference>
<gene>
    <name evidence="4" type="ORF">SAMN05443507_110102</name>
</gene>
<sequence length="326" mass="37697">MLSGVHSIEKLTDRAIQEIQQMQVYKEDYLSIQESVTDLSQIIQSNSVTFSLAAKVLPRRKRQAIYSFYAFCRTADDLADLHDLSGKETLSCWLETISNHCPSAKPHPILEEWLRTSAEYRIPLTFSSDLLQTLLQDFVQTRYESFDDLIHYCYGVASTVGLISMHIFGFSSLKAVQYAIELGIALQITNILRDVREDFERGRIYLPQDELAHFQIDEAAINRQKVSSNWRSFMQFQIARNRQLYKSALPGIAYLHMSARLPVALSAVWYRDILRDIERHSYDVFSRRSHASWRRKLITATVEALPLVVRYAAKMDKNIHEGRLNV</sequence>
<organism evidence="4 5">
    <name type="scientific">Alicyclobacillus tolerans</name>
    <dbReference type="NCBI Taxonomy" id="90970"/>
    <lineage>
        <taxon>Bacteria</taxon>
        <taxon>Bacillati</taxon>
        <taxon>Bacillota</taxon>
        <taxon>Bacilli</taxon>
        <taxon>Bacillales</taxon>
        <taxon>Alicyclobacillaceae</taxon>
        <taxon>Alicyclobacillus</taxon>
    </lineage>
</organism>